<proteinExistence type="predicted"/>
<organism evidence="2 3">
    <name type="scientific">Leucobacter rhizosphaerae</name>
    <dbReference type="NCBI Taxonomy" id="2932245"/>
    <lineage>
        <taxon>Bacteria</taxon>
        <taxon>Bacillati</taxon>
        <taxon>Actinomycetota</taxon>
        <taxon>Actinomycetes</taxon>
        <taxon>Micrococcales</taxon>
        <taxon>Microbacteriaceae</taxon>
        <taxon>Leucobacter</taxon>
    </lineage>
</organism>
<sequence>MHPGGLIQIETNVWVVMREVSQHPKAVIHKITDTTGDDRYMLMTWAAEPSARRMVGSTRGCTPPSRPCLGRPGPE</sequence>
<reference evidence="2 3" key="1">
    <citation type="submission" date="2022-04" db="EMBL/GenBank/DDBJ databases">
        <title>Leucobacter sp. isolated from rhizosphere of onion.</title>
        <authorList>
            <person name="Won M."/>
            <person name="Lee C.-M."/>
            <person name="Woen H.-Y."/>
            <person name="Kwon S.-W."/>
        </authorList>
    </citation>
    <scope>NUCLEOTIDE SEQUENCE [LARGE SCALE GENOMIC DNA]</scope>
    <source>
        <strain evidence="2 3">H25R-14</strain>
    </source>
</reference>
<evidence type="ECO:0000313" key="2">
    <source>
        <dbReference type="EMBL" id="UOQ59762.1"/>
    </source>
</evidence>
<dbReference type="Proteomes" id="UP000831775">
    <property type="component" value="Chromosome"/>
</dbReference>
<feature type="region of interest" description="Disordered" evidence="1">
    <location>
        <begin position="53"/>
        <end position="75"/>
    </location>
</feature>
<evidence type="ECO:0000256" key="1">
    <source>
        <dbReference type="SAM" id="MobiDB-lite"/>
    </source>
</evidence>
<protein>
    <submittedName>
        <fullName evidence="2">Uncharacterized protein</fullName>
    </submittedName>
</protein>
<accession>A0ABY4FU06</accession>
<evidence type="ECO:0000313" key="3">
    <source>
        <dbReference type="Proteomes" id="UP000831775"/>
    </source>
</evidence>
<gene>
    <name evidence="2" type="ORF">MUN76_11995</name>
</gene>
<keyword evidence="3" id="KW-1185">Reference proteome</keyword>
<dbReference type="EMBL" id="CP095043">
    <property type="protein sequence ID" value="UOQ59762.1"/>
    <property type="molecule type" value="Genomic_DNA"/>
</dbReference>
<dbReference type="RefSeq" id="WP_244684957.1">
    <property type="nucleotide sequence ID" value="NZ_CP095043.1"/>
</dbReference>
<name>A0ABY4FU06_9MICO</name>